<dbReference type="RefSeq" id="WP_125293059.1">
    <property type="nucleotide sequence ID" value="NZ_RHWZ01000004.1"/>
</dbReference>
<dbReference type="GO" id="GO:0003677">
    <property type="term" value="F:DNA binding"/>
    <property type="evidence" value="ECO:0007669"/>
    <property type="project" value="UniProtKB-KW"/>
</dbReference>
<dbReference type="InterPro" id="IPR001034">
    <property type="entry name" value="DeoR_HTH"/>
</dbReference>
<gene>
    <name evidence="5" type="ORF">EGT71_08260</name>
</gene>
<dbReference type="GO" id="GO:0003700">
    <property type="term" value="F:DNA-binding transcription factor activity"/>
    <property type="evidence" value="ECO:0007669"/>
    <property type="project" value="InterPro"/>
</dbReference>
<organism evidence="5 6">
    <name type="scientific">Atlantibacter subterraneus</name>
    <dbReference type="NCBI Taxonomy" id="255519"/>
    <lineage>
        <taxon>Bacteria</taxon>
        <taxon>Pseudomonadati</taxon>
        <taxon>Pseudomonadota</taxon>
        <taxon>Gammaproteobacteria</taxon>
        <taxon>Enterobacterales</taxon>
        <taxon>Enterobacteriaceae</taxon>
        <taxon>Atlantibacter</taxon>
    </lineage>
</organism>
<dbReference type="AlphaFoldDB" id="A0A3R9FUN8"/>
<dbReference type="Pfam" id="PF08220">
    <property type="entry name" value="HTH_DeoR"/>
    <property type="match status" value="1"/>
</dbReference>
<dbReference type="OrthoDB" id="6521217at2"/>
<dbReference type="Pfam" id="PF13280">
    <property type="entry name" value="WYL"/>
    <property type="match status" value="1"/>
</dbReference>
<evidence type="ECO:0000259" key="4">
    <source>
        <dbReference type="PROSITE" id="PS51000"/>
    </source>
</evidence>
<dbReference type="InterPro" id="IPR026881">
    <property type="entry name" value="WYL_dom"/>
</dbReference>
<evidence type="ECO:0000256" key="3">
    <source>
        <dbReference type="ARBA" id="ARBA00023163"/>
    </source>
</evidence>
<protein>
    <submittedName>
        <fullName evidence="5">WYL domain-containing protein</fullName>
    </submittedName>
</protein>
<name>A0A3R9FUN8_9ENTR</name>
<evidence type="ECO:0000313" key="5">
    <source>
        <dbReference type="EMBL" id="RSE27297.1"/>
    </source>
</evidence>
<dbReference type="Proteomes" id="UP000275331">
    <property type="component" value="Unassembled WGS sequence"/>
</dbReference>
<dbReference type="PROSITE" id="PS51000">
    <property type="entry name" value="HTH_DEOR_2"/>
    <property type="match status" value="1"/>
</dbReference>
<accession>A0A3R9FUN8</accession>
<evidence type="ECO:0000313" key="6">
    <source>
        <dbReference type="Proteomes" id="UP000275331"/>
    </source>
</evidence>
<dbReference type="EMBL" id="RHXB01000004">
    <property type="protein sequence ID" value="RSE27297.1"/>
    <property type="molecule type" value="Genomic_DNA"/>
</dbReference>
<evidence type="ECO:0000256" key="2">
    <source>
        <dbReference type="ARBA" id="ARBA00023125"/>
    </source>
</evidence>
<comment type="caution">
    <text evidence="5">The sequence shown here is derived from an EMBL/GenBank/DDBJ whole genome shotgun (WGS) entry which is preliminary data.</text>
</comment>
<dbReference type="PROSITE" id="PS00894">
    <property type="entry name" value="HTH_DEOR_1"/>
    <property type="match status" value="1"/>
</dbReference>
<proteinExistence type="predicted"/>
<reference evidence="5 6" key="1">
    <citation type="submission" date="2018-10" db="EMBL/GenBank/DDBJ databases">
        <title>Transmission dynamics of multidrug resistant bacteria on intensive care unit surfaces.</title>
        <authorList>
            <person name="D'Souza A.W."/>
            <person name="Potter R.F."/>
            <person name="Wallace M."/>
            <person name="Shupe A."/>
            <person name="Patel S."/>
            <person name="Sun S."/>
            <person name="Gul D."/>
            <person name="Kwon J.H."/>
            <person name="Andleeb S."/>
            <person name="Burnham C.-A.D."/>
            <person name="Dantas G."/>
        </authorList>
    </citation>
    <scope>NUCLEOTIDE SEQUENCE [LARGE SCALE GENOMIC DNA]</scope>
    <source>
        <strain evidence="5 6">AS_373</strain>
    </source>
</reference>
<keyword evidence="2" id="KW-0238">DNA-binding</keyword>
<dbReference type="PROSITE" id="PS52050">
    <property type="entry name" value="WYL"/>
    <property type="match status" value="1"/>
</dbReference>
<sequence length="229" mass="26153">MESPTSDSRHDRMAVRLSVIISRLLSGEALVLKSLSEEFGVSERTLRRDLHQRLIHLDIRNDDGVYRLSESRLRDRSPGALSFIRASGIARILPIQDKQLVNMLIDESRVSPCLIWHAPLKPHVTFPEFFIRLVQAICQSQQITVLAEGHRYLSLEPYRLIYYGEEWYLVACQSSEIRVFALTTIGAVTVASEKFIQRDDISSLISGEGFITALPHFPFINDVINTFRQ</sequence>
<keyword evidence="1" id="KW-0805">Transcription regulation</keyword>
<dbReference type="InterPro" id="IPR018356">
    <property type="entry name" value="Tscrpt_reg_HTH_DeoR_CS"/>
</dbReference>
<feature type="domain" description="HTH deoR-type" evidence="4">
    <location>
        <begin position="13"/>
        <end position="67"/>
    </location>
</feature>
<evidence type="ECO:0000256" key="1">
    <source>
        <dbReference type="ARBA" id="ARBA00023015"/>
    </source>
</evidence>
<keyword evidence="3" id="KW-0804">Transcription</keyword>